<dbReference type="Proteomes" id="UP000264353">
    <property type="component" value="Unassembled WGS sequence"/>
</dbReference>
<accession>A0A397KXL3</accession>
<evidence type="ECO:0000313" key="1">
    <source>
        <dbReference type="EMBL" id="RIA05136.1"/>
    </source>
</evidence>
<dbReference type="EMBL" id="KZ864740">
    <property type="protein sequence ID" value="RIA05136.1"/>
    <property type="molecule type" value="Genomic_DNA"/>
</dbReference>
<gene>
    <name evidence="1" type="ORF">BRARA_K00603</name>
</gene>
<reference evidence="1" key="1">
    <citation type="submission" date="2018-06" db="EMBL/GenBank/DDBJ databases">
        <title>WGS assembly of Brassica rapa FPsc.</title>
        <authorList>
            <person name="Bowman J."/>
            <person name="Kohchi T."/>
            <person name="Yamato K."/>
            <person name="Jenkins J."/>
            <person name="Shu S."/>
            <person name="Ishizaki K."/>
            <person name="Yamaoka S."/>
            <person name="Nishihama R."/>
            <person name="Nakamura Y."/>
            <person name="Berger F."/>
            <person name="Adam C."/>
            <person name="Aki S."/>
            <person name="Althoff F."/>
            <person name="Araki T."/>
            <person name="Arteaga-Vazquez M."/>
            <person name="Balasubrmanian S."/>
            <person name="Bauer D."/>
            <person name="Boehm C."/>
            <person name="Briginshaw L."/>
            <person name="Caballero-Perez J."/>
            <person name="Catarino B."/>
            <person name="Chen F."/>
            <person name="Chiyoda S."/>
            <person name="Chovatia M."/>
            <person name="Davies K."/>
            <person name="Delmans M."/>
            <person name="Demura T."/>
            <person name="Dierschke T."/>
            <person name="Dolan L."/>
            <person name="Dorantes-Acosta A."/>
            <person name="Eklund D."/>
            <person name="Florent S."/>
            <person name="Flores-Sandoval E."/>
            <person name="Fujiyama A."/>
            <person name="Fukuzawa H."/>
            <person name="Galik B."/>
            <person name="Grimanelli D."/>
            <person name="Grimwood J."/>
            <person name="Grossniklaus U."/>
            <person name="Hamada T."/>
            <person name="Haseloff J."/>
            <person name="Hetherington A."/>
            <person name="Higo A."/>
            <person name="Hirakawa Y."/>
            <person name="Hundley H."/>
            <person name="Ikeda Y."/>
            <person name="Inoue K."/>
            <person name="Inoue S."/>
            <person name="Ishida S."/>
            <person name="Jia Q."/>
            <person name="Kakita M."/>
            <person name="Kanazawa T."/>
            <person name="Kawai Y."/>
            <person name="Kawashima T."/>
            <person name="Kennedy M."/>
            <person name="Kinose K."/>
            <person name="Kinoshita T."/>
            <person name="Kohara Y."/>
            <person name="Koide E."/>
            <person name="Komatsu K."/>
            <person name="Kopischke S."/>
            <person name="Kubo M."/>
            <person name="Kyozuka J."/>
            <person name="Lagercrantz U."/>
            <person name="Lin S."/>
            <person name="Lindquist E."/>
            <person name="Lipzen A."/>
            <person name="Lu C."/>
            <person name="Luna E."/>
            <person name="Martienssen R."/>
            <person name="Minamino N."/>
            <person name="Mizutani M."/>
            <person name="Mizutani M."/>
            <person name="Mochizuki N."/>
            <person name="Monte I."/>
            <person name="Mosher R."/>
            <person name="Nagasaki H."/>
            <person name="Nakagami H."/>
            <person name="Naramoto S."/>
            <person name="Nishitani K."/>
            <person name="Ohtani M."/>
            <person name="Okamoto T."/>
            <person name="Okumura M."/>
            <person name="Phillips J."/>
            <person name="Pollak B."/>
            <person name="Reinders A."/>
            <person name="Roevekamp M."/>
            <person name="Sano R."/>
            <person name="Sawa S."/>
            <person name="Schmid M."/>
            <person name="Shirakawa M."/>
            <person name="Solano R."/>
            <person name="Spunde A."/>
            <person name="Suetsugu N."/>
            <person name="Sugano S."/>
            <person name="Sugiyama A."/>
            <person name="Sun R."/>
            <person name="Suzuki Y."/>
            <person name="Takenaka M."/>
            <person name="Takezawa D."/>
            <person name="Tomogane H."/>
            <person name="Tsuzuki M."/>
            <person name="Ueda T."/>
            <person name="Umeda M."/>
            <person name="Ward J."/>
            <person name="Watanabe Y."/>
            <person name="Yazaki K."/>
            <person name="Yokoyama R."/>
            <person name="Yoshitake Y."/>
            <person name="Yotsui I."/>
            <person name="Zachgo S."/>
            <person name="Schmutz J."/>
        </authorList>
    </citation>
    <scope>NUCLEOTIDE SEQUENCE [LARGE SCALE GENOMIC DNA]</scope>
</reference>
<proteinExistence type="predicted"/>
<sequence>MMHMVKILRLMVAVSTFRMALLLAAVTLQTHTWLCLLMVGLRIIQFPKCSQEAVLLHYVLHYSLSFLCS</sequence>
<protein>
    <submittedName>
        <fullName evidence="1">Uncharacterized protein</fullName>
    </submittedName>
</protein>
<name>A0A397KXL3_BRACM</name>
<organism evidence="1">
    <name type="scientific">Brassica campestris</name>
    <name type="common">Field mustard</name>
    <dbReference type="NCBI Taxonomy" id="3711"/>
    <lineage>
        <taxon>Eukaryota</taxon>
        <taxon>Viridiplantae</taxon>
        <taxon>Streptophyta</taxon>
        <taxon>Embryophyta</taxon>
        <taxon>Tracheophyta</taxon>
        <taxon>Spermatophyta</taxon>
        <taxon>Magnoliopsida</taxon>
        <taxon>eudicotyledons</taxon>
        <taxon>Gunneridae</taxon>
        <taxon>Pentapetalae</taxon>
        <taxon>rosids</taxon>
        <taxon>malvids</taxon>
        <taxon>Brassicales</taxon>
        <taxon>Brassicaceae</taxon>
        <taxon>Brassiceae</taxon>
        <taxon>Brassica</taxon>
    </lineage>
</organism>
<dbReference type="AlphaFoldDB" id="A0A397KXL3"/>